<dbReference type="OrthoDB" id="158283at2"/>
<sequence length="298" mass="34942">MGETMQETIRRTLPELVRSDSGFRDEILNITQSVYANRGDTESRFDRVLAELQRDREEQTRKWEEQVKARESDREEQARKWEEQVKARESDREEQNRKWEAQVKERESDREEQARKWEEQVKARESDREGQNRKWEEQNRKWDQQMAENHNLLEEIRRSRVRQEQSLGAMGARWGLSSEQSFRGALRGILEEIFGVDVININDFDDSGMVFGAPDQVEIDVIIKNGEVILCELKSSMSKGDMYIFDRKAAFYAQRHQRAVTRKLAISPMVRPNARAVAEKLGIEVFSDAEDATNQLAS</sequence>
<feature type="region of interest" description="Disordered" evidence="1">
    <location>
        <begin position="54"/>
        <end position="140"/>
    </location>
</feature>
<dbReference type="Pfam" id="PF07788">
    <property type="entry name" value="PDDEXK_10"/>
    <property type="match status" value="1"/>
</dbReference>
<evidence type="ECO:0008006" key="4">
    <source>
        <dbReference type="Google" id="ProtNLM"/>
    </source>
</evidence>
<dbReference type="InterPro" id="IPR011335">
    <property type="entry name" value="Restrct_endonuc-II-like"/>
</dbReference>
<dbReference type="InterPro" id="IPR012431">
    <property type="entry name" value="PDDEXK_10"/>
</dbReference>
<reference evidence="3" key="1">
    <citation type="submission" date="2011-06" db="EMBL/GenBank/DDBJ databases">
        <authorList>
            <consortium name="US DOE Joint Genome Institute (JGI-PGF)"/>
            <person name="Lucas S."/>
            <person name="Han J."/>
            <person name="Lapidus A."/>
            <person name="Cheng J.-F."/>
            <person name="Goodwin L."/>
            <person name="Pitluck S."/>
            <person name="Peters L."/>
            <person name="Land M.L."/>
            <person name="Hauser L."/>
            <person name="Vogl K."/>
            <person name="Liu Z."/>
            <person name="Overmann J."/>
            <person name="Frigaard N.-U."/>
            <person name="Bryant D.A."/>
            <person name="Woyke T.J."/>
        </authorList>
    </citation>
    <scope>NUCLEOTIDE SEQUENCE [LARGE SCALE GENOMIC DNA]</scope>
    <source>
        <strain evidence="3">970</strain>
    </source>
</reference>
<dbReference type="PANTHER" id="PTHR34314:SF6">
    <property type="entry name" value="DUF3782 DOMAIN-CONTAINING PROTEIN"/>
    <property type="match status" value="1"/>
</dbReference>
<dbReference type="SUPFAM" id="SSF52980">
    <property type="entry name" value="Restriction endonuclease-like"/>
    <property type="match status" value="1"/>
</dbReference>
<proteinExistence type="predicted"/>
<gene>
    <name evidence="2" type="ORF">Thi970DRAFT_01494</name>
</gene>
<dbReference type="STRING" id="631362.Thi970DRAFT_01494"/>
<evidence type="ECO:0000256" key="1">
    <source>
        <dbReference type="SAM" id="MobiDB-lite"/>
    </source>
</evidence>
<dbReference type="InterPro" id="IPR024271">
    <property type="entry name" value="DUF3782"/>
</dbReference>
<name>H8Z0J2_9GAMM</name>
<evidence type="ECO:0000313" key="2">
    <source>
        <dbReference type="EMBL" id="EIC21293.1"/>
    </source>
</evidence>
<accession>H8Z0J2</accession>
<protein>
    <recommendedName>
        <fullName evidence="4">DUF3782 domain-containing protein</fullName>
    </recommendedName>
</protein>
<dbReference type="HOGENOM" id="CLU_064028_2_0_6"/>
<dbReference type="Proteomes" id="UP000002964">
    <property type="component" value="Unassembled WGS sequence"/>
</dbReference>
<dbReference type="EMBL" id="JH603169">
    <property type="protein sequence ID" value="EIC21293.1"/>
    <property type="molecule type" value="Genomic_DNA"/>
</dbReference>
<keyword evidence="3" id="KW-1185">Reference proteome</keyword>
<reference evidence="2 3" key="2">
    <citation type="submission" date="2011-11" db="EMBL/GenBank/DDBJ databases">
        <authorList>
            <consortium name="US DOE Joint Genome Institute"/>
            <person name="Lucas S."/>
            <person name="Han J."/>
            <person name="Lapidus A."/>
            <person name="Cheng J.-F."/>
            <person name="Goodwin L."/>
            <person name="Pitluck S."/>
            <person name="Peters L."/>
            <person name="Ovchinnikova G."/>
            <person name="Zhang X."/>
            <person name="Detter J.C."/>
            <person name="Han C."/>
            <person name="Tapia R."/>
            <person name="Land M."/>
            <person name="Hauser L."/>
            <person name="Kyrpides N."/>
            <person name="Ivanova N."/>
            <person name="Pagani I."/>
            <person name="Vogl K."/>
            <person name="Liu Z."/>
            <person name="Overmann J."/>
            <person name="Frigaard N.-U."/>
            <person name="Bryant D."/>
            <person name="Woyke T."/>
        </authorList>
    </citation>
    <scope>NUCLEOTIDE SEQUENCE [LARGE SCALE GENOMIC DNA]</scope>
    <source>
        <strain evidence="2 3">970</strain>
    </source>
</reference>
<dbReference type="Pfam" id="PF12644">
    <property type="entry name" value="DUF3782"/>
    <property type="match status" value="1"/>
</dbReference>
<evidence type="ECO:0000313" key="3">
    <source>
        <dbReference type="Proteomes" id="UP000002964"/>
    </source>
</evidence>
<dbReference type="PANTHER" id="PTHR34314">
    <property type="entry name" value="CRENARCHAEAL PROTEIN, PUTATIVE-RELATED"/>
    <property type="match status" value="1"/>
</dbReference>
<dbReference type="RefSeq" id="WP_009147879.1">
    <property type="nucleotide sequence ID" value="NZ_JH603169.1"/>
</dbReference>
<dbReference type="AlphaFoldDB" id="H8Z0J2"/>
<organism evidence="2 3">
    <name type="scientific">Thiorhodovibrio frisius</name>
    <dbReference type="NCBI Taxonomy" id="631362"/>
    <lineage>
        <taxon>Bacteria</taxon>
        <taxon>Pseudomonadati</taxon>
        <taxon>Pseudomonadota</taxon>
        <taxon>Gammaproteobacteria</taxon>
        <taxon>Chromatiales</taxon>
        <taxon>Chromatiaceae</taxon>
        <taxon>Thiorhodovibrio</taxon>
    </lineage>
</organism>
<dbReference type="eggNOG" id="COG5493">
    <property type="taxonomic scope" value="Bacteria"/>
</dbReference>